<feature type="domain" description="OmpA-like" evidence="2">
    <location>
        <begin position="78"/>
        <end position="218"/>
    </location>
</feature>
<dbReference type="InterPro" id="IPR006665">
    <property type="entry name" value="OmpA-like"/>
</dbReference>
<gene>
    <name evidence="3" type="ORF">SDC9_55586</name>
</gene>
<proteinExistence type="predicted"/>
<keyword evidence="1" id="KW-1133">Transmembrane helix</keyword>
<feature type="transmembrane region" description="Helical" evidence="1">
    <location>
        <begin position="21"/>
        <end position="39"/>
    </location>
</feature>
<organism evidence="3">
    <name type="scientific">bioreactor metagenome</name>
    <dbReference type="NCBI Taxonomy" id="1076179"/>
    <lineage>
        <taxon>unclassified sequences</taxon>
        <taxon>metagenomes</taxon>
        <taxon>ecological metagenomes</taxon>
    </lineage>
</organism>
<comment type="caution">
    <text evidence="3">The sequence shown here is derived from an EMBL/GenBank/DDBJ whole genome shotgun (WGS) entry which is preliminary data.</text>
</comment>
<dbReference type="EMBL" id="VSSQ01001550">
    <property type="protein sequence ID" value="MPM09270.1"/>
    <property type="molecule type" value="Genomic_DNA"/>
</dbReference>
<evidence type="ECO:0000313" key="3">
    <source>
        <dbReference type="EMBL" id="MPM09270.1"/>
    </source>
</evidence>
<sequence length="222" mass="25191">MGKISKKQVVEEDAFSVSIGDLMAGILSVFILVLCYYAMEYNKATAQYTSGKAIRAEFIEKIATDYKKTTGFELEIKADEGLVILPENLLFERSSYEIKDERGKKALRQLTDIIWEKLKDPRYTAIIDTVFVEGHTDSAPYANGVFDNWKLSAFRAIETWDEMRAHNKELNKAKNNRGESLFSVSGYADTRKTDKIDANGAHDDGADRRINIRFTVTPPEKK</sequence>
<keyword evidence="1" id="KW-0472">Membrane</keyword>
<protein>
    <recommendedName>
        <fullName evidence="2">OmpA-like domain-containing protein</fullName>
    </recommendedName>
</protein>
<dbReference type="PANTHER" id="PTHR30329:SF20">
    <property type="entry name" value="EXPORTED PROTEIN"/>
    <property type="match status" value="1"/>
</dbReference>
<accession>A0A644WZD1</accession>
<dbReference type="PANTHER" id="PTHR30329">
    <property type="entry name" value="STATOR ELEMENT OF FLAGELLAR MOTOR COMPLEX"/>
    <property type="match status" value="1"/>
</dbReference>
<dbReference type="AlphaFoldDB" id="A0A644WZD1"/>
<dbReference type="SUPFAM" id="SSF103088">
    <property type="entry name" value="OmpA-like"/>
    <property type="match status" value="1"/>
</dbReference>
<evidence type="ECO:0000259" key="2">
    <source>
        <dbReference type="PROSITE" id="PS51123"/>
    </source>
</evidence>
<keyword evidence="1" id="KW-0812">Transmembrane</keyword>
<name>A0A644WZD1_9ZZZZ</name>
<dbReference type="InterPro" id="IPR050330">
    <property type="entry name" value="Bact_OuterMem_StrucFunc"/>
</dbReference>
<dbReference type="InterPro" id="IPR036737">
    <property type="entry name" value="OmpA-like_sf"/>
</dbReference>
<dbReference type="PROSITE" id="PS51123">
    <property type="entry name" value="OMPA_2"/>
    <property type="match status" value="1"/>
</dbReference>
<evidence type="ECO:0000256" key="1">
    <source>
        <dbReference type="SAM" id="Phobius"/>
    </source>
</evidence>
<reference evidence="3" key="1">
    <citation type="submission" date="2019-08" db="EMBL/GenBank/DDBJ databases">
        <authorList>
            <person name="Kucharzyk K."/>
            <person name="Murdoch R.W."/>
            <person name="Higgins S."/>
            <person name="Loffler F."/>
        </authorList>
    </citation>
    <scope>NUCLEOTIDE SEQUENCE</scope>
</reference>
<dbReference type="Gene3D" id="3.30.1330.60">
    <property type="entry name" value="OmpA-like domain"/>
    <property type="match status" value="1"/>
</dbReference>